<dbReference type="Gene3D" id="3.30.70.1350">
    <property type="entry name" value="Cation efflux protein, cytoplasmic domain"/>
    <property type="match status" value="1"/>
</dbReference>
<evidence type="ECO:0000256" key="6">
    <source>
        <dbReference type="ARBA" id="ARBA00023136"/>
    </source>
</evidence>
<evidence type="ECO:0000256" key="2">
    <source>
        <dbReference type="ARBA" id="ARBA00008114"/>
    </source>
</evidence>
<proteinExistence type="inferred from homology"/>
<dbReference type="InterPro" id="IPR002524">
    <property type="entry name" value="Cation_efflux"/>
</dbReference>
<dbReference type="InterPro" id="IPR027469">
    <property type="entry name" value="Cation_efflux_TMD_sf"/>
</dbReference>
<evidence type="ECO:0000313" key="11">
    <source>
        <dbReference type="Proteomes" id="UP001526446"/>
    </source>
</evidence>
<dbReference type="PANTHER" id="PTHR43840:SF15">
    <property type="entry name" value="MITOCHONDRIAL METAL TRANSPORTER 1-RELATED"/>
    <property type="match status" value="1"/>
</dbReference>
<keyword evidence="5 7" id="KW-1133">Transmembrane helix</keyword>
<dbReference type="Proteomes" id="UP001526446">
    <property type="component" value="Unassembled WGS sequence"/>
</dbReference>
<dbReference type="Pfam" id="PF01545">
    <property type="entry name" value="Cation_efflux"/>
    <property type="match status" value="1"/>
</dbReference>
<dbReference type="RefSeq" id="WP_166123006.1">
    <property type="nucleotide sequence ID" value="NZ_JAPIUX010000018.1"/>
</dbReference>
<name>A0ABT3Q9K9_9PROT</name>
<dbReference type="Gene3D" id="1.20.1510.10">
    <property type="entry name" value="Cation efflux protein transmembrane domain"/>
    <property type="match status" value="1"/>
</dbReference>
<organism evidence="10 11">
    <name type="scientific">Acetobacter farinalis</name>
    <dbReference type="NCBI Taxonomy" id="1260984"/>
    <lineage>
        <taxon>Bacteria</taxon>
        <taxon>Pseudomonadati</taxon>
        <taxon>Pseudomonadota</taxon>
        <taxon>Alphaproteobacteria</taxon>
        <taxon>Acetobacterales</taxon>
        <taxon>Acetobacteraceae</taxon>
        <taxon>Acetobacter</taxon>
    </lineage>
</organism>
<comment type="subcellular location">
    <subcellularLocation>
        <location evidence="1">Membrane</location>
        <topology evidence="1">Multi-pass membrane protein</topology>
    </subcellularLocation>
</comment>
<dbReference type="Pfam" id="PF16916">
    <property type="entry name" value="ZT_dimer"/>
    <property type="match status" value="1"/>
</dbReference>
<accession>A0ABT3Q9K9</accession>
<feature type="transmembrane region" description="Helical" evidence="7">
    <location>
        <begin position="12"/>
        <end position="31"/>
    </location>
</feature>
<feature type="transmembrane region" description="Helical" evidence="7">
    <location>
        <begin position="154"/>
        <end position="171"/>
    </location>
</feature>
<keyword evidence="4 7" id="KW-0812">Transmembrane</keyword>
<evidence type="ECO:0000259" key="9">
    <source>
        <dbReference type="Pfam" id="PF16916"/>
    </source>
</evidence>
<dbReference type="InterPro" id="IPR058533">
    <property type="entry name" value="Cation_efflux_TM"/>
</dbReference>
<evidence type="ECO:0000256" key="3">
    <source>
        <dbReference type="ARBA" id="ARBA00022448"/>
    </source>
</evidence>
<dbReference type="InterPro" id="IPR027470">
    <property type="entry name" value="Cation_efflux_CTD"/>
</dbReference>
<gene>
    <name evidence="10" type="ORF">OQ252_11275</name>
</gene>
<dbReference type="NCBIfam" id="TIGR01297">
    <property type="entry name" value="CDF"/>
    <property type="match status" value="1"/>
</dbReference>
<keyword evidence="6 7" id="KW-0472">Membrane</keyword>
<evidence type="ECO:0000256" key="5">
    <source>
        <dbReference type="ARBA" id="ARBA00022989"/>
    </source>
</evidence>
<reference evidence="10 11" key="1">
    <citation type="submission" date="2022-11" db="EMBL/GenBank/DDBJ databases">
        <title>Genome sequencing of Acetobacter type strain.</title>
        <authorList>
            <person name="Heo J."/>
            <person name="Lee D."/>
            <person name="Han B.-H."/>
            <person name="Hong S.-B."/>
            <person name="Kwon S.-W."/>
        </authorList>
    </citation>
    <scope>NUCLEOTIDE SEQUENCE [LARGE SCALE GENOMIC DNA]</scope>
    <source>
        <strain evidence="10 11">KACC 21251</strain>
    </source>
</reference>
<feature type="domain" description="Cation efflux protein cytoplasmic" evidence="9">
    <location>
        <begin position="211"/>
        <end position="288"/>
    </location>
</feature>
<feature type="domain" description="Cation efflux protein transmembrane" evidence="8">
    <location>
        <begin position="14"/>
        <end position="207"/>
    </location>
</feature>
<protein>
    <submittedName>
        <fullName evidence="10">Cation diffusion facilitator family transporter</fullName>
    </submittedName>
</protein>
<dbReference type="InterPro" id="IPR036837">
    <property type="entry name" value="Cation_efflux_CTD_sf"/>
</dbReference>
<comment type="similarity">
    <text evidence="2">Belongs to the cation diffusion facilitator (CDF) transporter (TC 2.A.4) family.</text>
</comment>
<dbReference type="InterPro" id="IPR050291">
    <property type="entry name" value="CDF_Transporter"/>
</dbReference>
<feature type="transmembrane region" description="Helical" evidence="7">
    <location>
        <begin position="37"/>
        <end position="60"/>
    </location>
</feature>
<dbReference type="SUPFAM" id="SSF161111">
    <property type="entry name" value="Cation efflux protein transmembrane domain-like"/>
    <property type="match status" value="1"/>
</dbReference>
<sequence length="330" mass="35079">MQVPLPASNKSIALFSLAVSVVALALKYAAWAVSGSVALYSDAVETIINVVSALAGLWALSVAERPADHNHTYGHYKAEYLSAVAEGTLVLVTALVIGREAVEGLLHPHPTTAPYLGILLNAAATLVNLAWGLTLVQAGRRRRSPALQAGGQHVLSDVWTGAGLVVGMLLIPLTGWIWLDAALAGLIALNVLRVGWEMMRDSIAGLMDEAPSSETLDDIRDIIATNGRGAIEAHDIRTRVVGAITFLEFHLVVPGSMTVEEAHTICDRIEAGLRTRMGDTLVHIHVEPDNMAKHEGIVFWPRPETPETATPAPQVLHASIAPETPGGCPE</sequence>
<evidence type="ECO:0000256" key="7">
    <source>
        <dbReference type="SAM" id="Phobius"/>
    </source>
</evidence>
<feature type="transmembrane region" description="Helical" evidence="7">
    <location>
        <begin position="113"/>
        <end position="133"/>
    </location>
</feature>
<keyword evidence="3" id="KW-0813">Transport</keyword>
<comment type="caution">
    <text evidence="10">The sequence shown here is derived from an EMBL/GenBank/DDBJ whole genome shotgun (WGS) entry which is preliminary data.</text>
</comment>
<dbReference type="SUPFAM" id="SSF160240">
    <property type="entry name" value="Cation efflux protein cytoplasmic domain-like"/>
    <property type="match status" value="1"/>
</dbReference>
<evidence type="ECO:0000256" key="1">
    <source>
        <dbReference type="ARBA" id="ARBA00004141"/>
    </source>
</evidence>
<evidence type="ECO:0000259" key="8">
    <source>
        <dbReference type="Pfam" id="PF01545"/>
    </source>
</evidence>
<evidence type="ECO:0000313" key="10">
    <source>
        <dbReference type="EMBL" id="MCX2561972.1"/>
    </source>
</evidence>
<dbReference type="EMBL" id="JAPIUX010000018">
    <property type="protein sequence ID" value="MCX2561972.1"/>
    <property type="molecule type" value="Genomic_DNA"/>
</dbReference>
<evidence type="ECO:0000256" key="4">
    <source>
        <dbReference type="ARBA" id="ARBA00022692"/>
    </source>
</evidence>
<feature type="transmembrane region" description="Helical" evidence="7">
    <location>
        <begin position="80"/>
        <end position="98"/>
    </location>
</feature>
<keyword evidence="11" id="KW-1185">Reference proteome</keyword>
<dbReference type="PANTHER" id="PTHR43840">
    <property type="entry name" value="MITOCHONDRIAL METAL TRANSPORTER 1-RELATED"/>
    <property type="match status" value="1"/>
</dbReference>